<dbReference type="Proteomes" id="UP001168098">
    <property type="component" value="Unassembled WGS sequence"/>
</dbReference>
<sequence length="189" mass="21457">MRDVARKWVSRDGLVGTMMDSKCAVVMAEAFRRRRQAAGVLQRQLCLFYFSLNSSINQTLLLAKLSIINRRVSYWSCSDKVGIDELVSSFTKLPFATILNAYKSTLIIPKIVESSKGSSGQCFPLITSKSEEYVSIQESTNHIWIPPLKGQVQNKIHNRKVATTEEKIWKQSRKETGKIFLDEASLHRS</sequence>
<keyword evidence="3" id="KW-1185">Reference proteome</keyword>
<accession>A0AA38ZL58</accession>
<dbReference type="EMBL" id="JARBHA010000010">
    <property type="protein sequence ID" value="KAJ9690874.1"/>
    <property type="molecule type" value="Genomic_DNA"/>
</dbReference>
<dbReference type="AlphaFoldDB" id="A0AA38ZL58"/>
<reference evidence="2 3" key="1">
    <citation type="journal article" date="2023" name="BMC Biotechnol.">
        <title>Vitis rotundifolia cv Carlos genome sequencing.</title>
        <authorList>
            <person name="Huff M."/>
            <person name="Hulse-Kemp A."/>
            <person name="Scheffler B."/>
            <person name="Youngblood R."/>
            <person name="Simpson S."/>
            <person name="Babiker E."/>
            <person name="Staton M."/>
        </authorList>
    </citation>
    <scope>NUCLEOTIDE SEQUENCE [LARGE SCALE GENOMIC DNA]</scope>
    <source>
        <tissue evidence="2">Leaf</tissue>
    </source>
</reference>
<organism evidence="2 3">
    <name type="scientific">Vitis rotundifolia</name>
    <name type="common">Muscadine grape</name>
    <dbReference type="NCBI Taxonomy" id="103349"/>
    <lineage>
        <taxon>Eukaryota</taxon>
        <taxon>Viridiplantae</taxon>
        <taxon>Streptophyta</taxon>
        <taxon>Embryophyta</taxon>
        <taxon>Tracheophyta</taxon>
        <taxon>Spermatophyta</taxon>
        <taxon>Magnoliopsida</taxon>
        <taxon>eudicotyledons</taxon>
        <taxon>Gunneridae</taxon>
        <taxon>Pentapetalae</taxon>
        <taxon>rosids</taxon>
        <taxon>Vitales</taxon>
        <taxon>Vitaceae</taxon>
        <taxon>Viteae</taxon>
        <taxon>Vitis</taxon>
    </lineage>
</organism>
<evidence type="ECO:0000313" key="1">
    <source>
        <dbReference type="EMBL" id="KAJ9690872.1"/>
    </source>
</evidence>
<evidence type="ECO:0000313" key="2">
    <source>
        <dbReference type="EMBL" id="KAJ9690874.1"/>
    </source>
</evidence>
<dbReference type="EMBL" id="JARBHA010000010">
    <property type="protein sequence ID" value="KAJ9690872.1"/>
    <property type="molecule type" value="Genomic_DNA"/>
</dbReference>
<name>A0AA38ZL58_VITRO</name>
<protein>
    <submittedName>
        <fullName evidence="2">Uncharacterized protein</fullName>
    </submittedName>
</protein>
<comment type="caution">
    <text evidence="2">The sequence shown here is derived from an EMBL/GenBank/DDBJ whole genome shotgun (WGS) entry which is preliminary data.</text>
</comment>
<evidence type="ECO:0000313" key="3">
    <source>
        <dbReference type="Proteomes" id="UP001168098"/>
    </source>
</evidence>
<proteinExistence type="predicted"/>
<gene>
    <name evidence="1" type="ORF">PVL29_013165</name>
    <name evidence="2" type="ORF">PVL29_013167</name>
</gene>